<evidence type="ECO:0000313" key="2">
    <source>
        <dbReference type="EMBL" id="KAK3321298.1"/>
    </source>
</evidence>
<dbReference type="Proteomes" id="UP001286456">
    <property type="component" value="Unassembled WGS sequence"/>
</dbReference>
<dbReference type="AlphaFoldDB" id="A0AAE0IA01"/>
<reference evidence="2" key="2">
    <citation type="submission" date="2023-06" db="EMBL/GenBank/DDBJ databases">
        <authorList>
            <consortium name="Lawrence Berkeley National Laboratory"/>
            <person name="Haridas S."/>
            <person name="Hensen N."/>
            <person name="Bonometti L."/>
            <person name="Westerberg I."/>
            <person name="Brannstrom I.O."/>
            <person name="Guillou S."/>
            <person name="Cros-Aarteil S."/>
            <person name="Calhoun S."/>
            <person name="Kuo A."/>
            <person name="Mondo S."/>
            <person name="Pangilinan J."/>
            <person name="Riley R."/>
            <person name="Labutti K."/>
            <person name="Andreopoulos B."/>
            <person name="Lipzen A."/>
            <person name="Chen C."/>
            <person name="Yanf M."/>
            <person name="Daum C."/>
            <person name="Ng V."/>
            <person name="Clum A."/>
            <person name="Steindorff A."/>
            <person name="Ohm R."/>
            <person name="Martin F."/>
            <person name="Silar P."/>
            <person name="Natvig D."/>
            <person name="Lalanne C."/>
            <person name="Gautier V."/>
            <person name="Ament-Velasquez S.L."/>
            <person name="Kruys A."/>
            <person name="Hutchinson M.I."/>
            <person name="Powell A.J."/>
            <person name="Barry K."/>
            <person name="Miller A.N."/>
            <person name="Grigoriev I.V."/>
            <person name="Debuchy R."/>
            <person name="Gladieux P."/>
            <person name="Thoren M.H."/>
            <person name="Johannesson H."/>
        </authorList>
    </citation>
    <scope>NUCLEOTIDE SEQUENCE</scope>
    <source>
        <strain evidence="2">SMH4131-1</strain>
    </source>
</reference>
<protein>
    <recommendedName>
        <fullName evidence="4">Geranylgeranyl pyrophosphate synthetase</fullName>
    </recommendedName>
</protein>
<sequence length="474" mass="52408">MTLPSSSQPPGTTAPIASVCVCRRRFGSVKALEQHQRNKPCPISPVPATANEATPGIVKSQVSAAETAASTPVKNKEKKKKKQKAAPTFKTEDQRDQWMAKGAGELVETINSQSLEPVDVPVSSRDGHELICSYSWMHSRVPTVCVPGAAPKWAPLPLPIQIPKDSGVQYVDQNAARVPRYPFEVLFQATEVMNPGFRFDGVDVLVNRSSLRRLFDFCRRHKQDSFRLNLFALNNTLIIDRCEKKAKIRVQGSTSTGFGHSFETHFTQLPSGMETSSGYHRVLQYNLGGLTCAVRFEVDAYYHDHGLTPTPSQAGDENTEQAAASNTPVQLAINGQVKVIQRGSTAPQSTIAEIKTRPRKRNLHSELSQTMPQLWFGRTPYFILGGHSSGSFEAIDVRYNTPGKFEAWETSNQGSLCKLARLLGLLRDAVKGTPERSCVAIMQRGAESMCLEIFRSTHGRKPLPDPVVKMFWTE</sequence>
<dbReference type="PANTHER" id="PTHR35179">
    <property type="entry name" value="PROTEIN CBG02620"/>
    <property type="match status" value="1"/>
</dbReference>
<name>A0AAE0IA01_9PEZI</name>
<keyword evidence="3" id="KW-1185">Reference proteome</keyword>
<accession>A0AAE0IA01</accession>
<evidence type="ECO:0000313" key="3">
    <source>
        <dbReference type="Proteomes" id="UP001286456"/>
    </source>
</evidence>
<dbReference type="PANTHER" id="PTHR35179:SF1">
    <property type="entry name" value="INTEGRAL MEMBRANE PROTEIN"/>
    <property type="match status" value="1"/>
</dbReference>
<dbReference type="EMBL" id="JAUEPO010000005">
    <property type="protein sequence ID" value="KAK3321298.1"/>
    <property type="molecule type" value="Genomic_DNA"/>
</dbReference>
<evidence type="ECO:0008006" key="4">
    <source>
        <dbReference type="Google" id="ProtNLM"/>
    </source>
</evidence>
<feature type="compositionally biased region" description="Polar residues" evidence="1">
    <location>
        <begin position="60"/>
        <end position="73"/>
    </location>
</feature>
<gene>
    <name evidence="2" type="ORF">B0T19DRAFT_263303</name>
</gene>
<comment type="caution">
    <text evidence="2">The sequence shown here is derived from an EMBL/GenBank/DDBJ whole genome shotgun (WGS) entry which is preliminary data.</text>
</comment>
<reference evidence="2" key="1">
    <citation type="journal article" date="2023" name="Mol. Phylogenet. Evol.">
        <title>Genome-scale phylogeny and comparative genomics of the fungal order Sordariales.</title>
        <authorList>
            <person name="Hensen N."/>
            <person name="Bonometti L."/>
            <person name="Westerberg I."/>
            <person name="Brannstrom I.O."/>
            <person name="Guillou S."/>
            <person name="Cros-Aarteil S."/>
            <person name="Calhoun S."/>
            <person name="Haridas S."/>
            <person name="Kuo A."/>
            <person name="Mondo S."/>
            <person name="Pangilinan J."/>
            <person name="Riley R."/>
            <person name="LaButti K."/>
            <person name="Andreopoulos B."/>
            <person name="Lipzen A."/>
            <person name="Chen C."/>
            <person name="Yan M."/>
            <person name="Daum C."/>
            <person name="Ng V."/>
            <person name="Clum A."/>
            <person name="Steindorff A."/>
            <person name="Ohm R.A."/>
            <person name="Martin F."/>
            <person name="Silar P."/>
            <person name="Natvig D.O."/>
            <person name="Lalanne C."/>
            <person name="Gautier V."/>
            <person name="Ament-Velasquez S.L."/>
            <person name="Kruys A."/>
            <person name="Hutchinson M.I."/>
            <person name="Powell A.J."/>
            <person name="Barry K."/>
            <person name="Miller A.N."/>
            <person name="Grigoriev I.V."/>
            <person name="Debuchy R."/>
            <person name="Gladieux P."/>
            <person name="Hiltunen Thoren M."/>
            <person name="Johannesson H."/>
        </authorList>
    </citation>
    <scope>NUCLEOTIDE SEQUENCE</scope>
    <source>
        <strain evidence="2">SMH4131-1</strain>
    </source>
</reference>
<proteinExistence type="predicted"/>
<feature type="region of interest" description="Disordered" evidence="1">
    <location>
        <begin position="55"/>
        <end position="95"/>
    </location>
</feature>
<evidence type="ECO:0000256" key="1">
    <source>
        <dbReference type="SAM" id="MobiDB-lite"/>
    </source>
</evidence>
<organism evidence="2 3">
    <name type="scientific">Cercophora scortea</name>
    <dbReference type="NCBI Taxonomy" id="314031"/>
    <lineage>
        <taxon>Eukaryota</taxon>
        <taxon>Fungi</taxon>
        <taxon>Dikarya</taxon>
        <taxon>Ascomycota</taxon>
        <taxon>Pezizomycotina</taxon>
        <taxon>Sordariomycetes</taxon>
        <taxon>Sordariomycetidae</taxon>
        <taxon>Sordariales</taxon>
        <taxon>Lasiosphaeriaceae</taxon>
        <taxon>Cercophora</taxon>
    </lineage>
</organism>